<dbReference type="PROSITE" id="PS50294">
    <property type="entry name" value="WD_REPEATS_REGION"/>
    <property type="match status" value="2"/>
</dbReference>
<feature type="repeat" description="WD" evidence="4">
    <location>
        <begin position="235"/>
        <end position="269"/>
    </location>
</feature>
<feature type="repeat" description="WD" evidence="4">
    <location>
        <begin position="66"/>
        <end position="87"/>
    </location>
</feature>
<dbReference type="AlphaFoldDB" id="A0A674P847"/>
<protein>
    <recommendedName>
        <fullName evidence="1">WD repeat-containing protein on Y chromosome</fullName>
    </recommendedName>
</protein>
<reference evidence="5 6" key="1">
    <citation type="journal article" date="2011" name="Genome Biol. Evol.">
        <title>Integration of the genetic map and genome assembly of fugu facilitates insights into distinct features of genome evolution in teleosts and mammals.</title>
        <authorList>
            <person name="Kai W."/>
            <person name="Kikuchi K."/>
            <person name="Tohari S."/>
            <person name="Chew A.K."/>
            <person name="Tay A."/>
            <person name="Fujiwara A."/>
            <person name="Hosoya S."/>
            <person name="Suetake H."/>
            <person name="Naruse K."/>
            <person name="Brenner S."/>
            <person name="Suzuki Y."/>
            <person name="Venkatesh B."/>
        </authorList>
    </citation>
    <scope>NUCLEOTIDE SEQUENCE [LARGE SCALE GENOMIC DNA]</scope>
</reference>
<reference evidence="5" key="2">
    <citation type="submission" date="2025-08" db="UniProtKB">
        <authorList>
            <consortium name="Ensembl"/>
        </authorList>
    </citation>
    <scope>IDENTIFICATION</scope>
</reference>
<keyword evidence="6" id="KW-1185">Reference proteome</keyword>
<dbReference type="InterPro" id="IPR036322">
    <property type="entry name" value="WD40_repeat_dom_sf"/>
</dbReference>
<feature type="repeat" description="WD" evidence="4">
    <location>
        <begin position="98"/>
        <end position="130"/>
    </location>
</feature>
<evidence type="ECO:0000256" key="3">
    <source>
        <dbReference type="ARBA" id="ARBA00022737"/>
    </source>
</evidence>
<dbReference type="GeneTree" id="ENSGT00940000168052"/>
<dbReference type="PANTHER" id="PTHR44324:SF6">
    <property type="entry name" value="EF-HAND CALCIUM BINDING DOMAIN 8"/>
    <property type="match status" value="1"/>
</dbReference>
<keyword evidence="2 4" id="KW-0853">WD repeat</keyword>
<dbReference type="InParanoid" id="A0A674P847"/>
<dbReference type="InterPro" id="IPR001680">
    <property type="entry name" value="WD40_rpt"/>
</dbReference>
<feature type="repeat" description="WD" evidence="4">
    <location>
        <begin position="184"/>
        <end position="225"/>
    </location>
</feature>
<name>A0A674P847_TAKRU</name>
<evidence type="ECO:0000313" key="6">
    <source>
        <dbReference type="Proteomes" id="UP000005226"/>
    </source>
</evidence>
<sequence>CSHRGFWKLSNFLKRQIQYCPSINTFAVCGTSSMKMGVVLMPPSGASNFVKIVLESDGLLGFFSCVAYSHSTKRLLTGGKDGSIRVWIPEERTPENTLVGHFKPVTHVMSHPQEKIFVSLSEDMTVRVWSENTWVCLQRLKVKDMGSDRISCMYYNLHNNELVLANSNIAKCLGKGTDLFKESLTSHEDPIQVLCYHSFFKLVISACRNGTVTVWDIDTGRSVIEFNACVDCMRLTALSIDGSHRRLITATDDGQLRVWNFSSGTELAVLPVTVPGTVTALVCKNSRVFVSQKKSKVIYNLGINGHENRYLEHDYLRDIFSMDVHKKTLVTASTNGNVVVWDIDVCKAAACTEKMD</sequence>
<reference evidence="5" key="3">
    <citation type="submission" date="2025-09" db="UniProtKB">
        <authorList>
            <consortium name="Ensembl"/>
        </authorList>
    </citation>
    <scope>IDENTIFICATION</scope>
</reference>
<dbReference type="SMART" id="SM00320">
    <property type="entry name" value="WD40"/>
    <property type="match status" value="5"/>
</dbReference>
<evidence type="ECO:0000313" key="5">
    <source>
        <dbReference type="Ensembl" id="ENSTRUP00000082041.1"/>
    </source>
</evidence>
<proteinExistence type="predicted"/>
<dbReference type="InterPro" id="IPR019775">
    <property type="entry name" value="WD40_repeat_CS"/>
</dbReference>
<dbReference type="Proteomes" id="UP000005226">
    <property type="component" value="Chromosome 19"/>
</dbReference>
<organism evidence="5 6">
    <name type="scientific">Takifugu rubripes</name>
    <name type="common">Japanese pufferfish</name>
    <name type="synonym">Fugu rubripes</name>
    <dbReference type="NCBI Taxonomy" id="31033"/>
    <lineage>
        <taxon>Eukaryota</taxon>
        <taxon>Metazoa</taxon>
        <taxon>Chordata</taxon>
        <taxon>Craniata</taxon>
        <taxon>Vertebrata</taxon>
        <taxon>Euteleostomi</taxon>
        <taxon>Actinopterygii</taxon>
        <taxon>Neopterygii</taxon>
        <taxon>Teleostei</taxon>
        <taxon>Neoteleostei</taxon>
        <taxon>Acanthomorphata</taxon>
        <taxon>Eupercaria</taxon>
        <taxon>Tetraodontiformes</taxon>
        <taxon>Tetradontoidea</taxon>
        <taxon>Tetraodontidae</taxon>
        <taxon>Takifugu</taxon>
    </lineage>
</organism>
<keyword evidence="3" id="KW-0677">Repeat</keyword>
<dbReference type="Gene3D" id="2.130.10.10">
    <property type="entry name" value="YVTN repeat-like/Quinoprotein amine dehydrogenase"/>
    <property type="match status" value="2"/>
</dbReference>
<dbReference type="PANTHER" id="PTHR44324">
    <property type="entry name" value="WD40 REPEAT DOMAIN 95"/>
    <property type="match status" value="1"/>
</dbReference>
<dbReference type="SUPFAM" id="SSF50978">
    <property type="entry name" value="WD40 repeat-like"/>
    <property type="match status" value="1"/>
</dbReference>
<evidence type="ECO:0000256" key="1">
    <source>
        <dbReference type="ARBA" id="ARBA00014901"/>
    </source>
</evidence>
<accession>A0A674P847</accession>
<dbReference type="Pfam" id="PF00400">
    <property type="entry name" value="WD40"/>
    <property type="match status" value="4"/>
</dbReference>
<dbReference type="PROSITE" id="PS00678">
    <property type="entry name" value="WD_REPEATS_1"/>
    <property type="match status" value="2"/>
</dbReference>
<evidence type="ECO:0000256" key="2">
    <source>
        <dbReference type="ARBA" id="ARBA00022574"/>
    </source>
</evidence>
<dbReference type="InterPro" id="IPR051242">
    <property type="entry name" value="WD-EF-hand_domain"/>
</dbReference>
<dbReference type="PROSITE" id="PS50082">
    <property type="entry name" value="WD_REPEATS_2"/>
    <property type="match status" value="4"/>
</dbReference>
<dbReference type="InterPro" id="IPR015943">
    <property type="entry name" value="WD40/YVTN_repeat-like_dom_sf"/>
</dbReference>
<evidence type="ECO:0000256" key="4">
    <source>
        <dbReference type="PROSITE-ProRule" id="PRU00221"/>
    </source>
</evidence>
<dbReference type="Ensembl" id="ENSTRUT00000081692.1">
    <property type="protein sequence ID" value="ENSTRUP00000082041.1"/>
    <property type="gene ID" value="ENSTRUG00000028631.1"/>
</dbReference>
<dbReference type="OMA" id="SHIMANH"/>